<feature type="transmembrane region" description="Helical" evidence="1">
    <location>
        <begin position="5"/>
        <end position="23"/>
    </location>
</feature>
<evidence type="ECO:0000256" key="1">
    <source>
        <dbReference type="SAM" id="Phobius"/>
    </source>
</evidence>
<keyword evidence="1" id="KW-1133">Transmembrane helix</keyword>
<keyword evidence="1" id="KW-0472">Membrane</keyword>
<feature type="transmembrane region" description="Helical" evidence="1">
    <location>
        <begin position="35"/>
        <end position="55"/>
    </location>
</feature>
<evidence type="ECO:0000313" key="3">
    <source>
        <dbReference type="Proteomes" id="UP000192932"/>
    </source>
</evidence>
<reference evidence="2 3" key="1">
    <citation type="submission" date="2017-04" db="EMBL/GenBank/DDBJ databases">
        <title>The Characteristic of a Fine Plant Growth-Promoting Rhizobacteria Bacillus mycoides Gnyt1 and its Whole Genome Sequencing Analysis.</title>
        <authorList>
            <person name="Li J.H."/>
            <person name="Yao T."/>
        </authorList>
    </citation>
    <scope>NUCLEOTIDE SEQUENCE [LARGE SCALE GENOMIC DNA]</scope>
    <source>
        <strain evidence="2 3">Gnyt1</strain>
        <plasmid evidence="3">Plasmid unnamed1</plasmid>
    </source>
</reference>
<dbReference type="RefSeq" id="WP_085313218.1">
    <property type="nucleotide sequence ID" value="NZ_CP020744.1"/>
</dbReference>
<protein>
    <submittedName>
        <fullName evidence="2">ABC transporter permease</fullName>
    </submittedName>
</protein>
<sequence>MKIDFFKLFIKSTILFVLALVIADKFLNYTGVKTMVYALSLAIIIPLVSLGIDYIKYRFTEKHV</sequence>
<dbReference type="AlphaFoldDB" id="A0A1W6AI06"/>
<keyword evidence="1" id="KW-0812">Transmembrane</keyword>
<keyword evidence="2" id="KW-0614">Plasmid</keyword>
<geneLocation type="plasmid" evidence="2 3">
    <name>unnamed1</name>
</geneLocation>
<dbReference type="EMBL" id="CP020744">
    <property type="protein sequence ID" value="ARJ25462.1"/>
    <property type="molecule type" value="Genomic_DNA"/>
</dbReference>
<name>A0A1W6AI06_BACMY</name>
<proteinExistence type="predicted"/>
<gene>
    <name evidence="2" type="ORF">B7492_30845</name>
</gene>
<evidence type="ECO:0000313" key="2">
    <source>
        <dbReference type="EMBL" id="ARJ25462.1"/>
    </source>
</evidence>
<organism evidence="2 3">
    <name type="scientific">Bacillus mycoides</name>
    <dbReference type="NCBI Taxonomy" id="1405"/>
    <lineage>
        <taxon>Bacteria</taxon>
        <taxon>Bacillati</taxon>
        <taxon>Bacillota</taxon>
        <taxon>Bacilli</taxon>
        <taxon>Bacillales</taxon>
        <taxon>Bacillaceae</taxon>
        <taxon>Bacillus</taxon>
        <taxon>Bacillus cereus group</taxon>
    </lineage>
</organism>
<accession>A0A1W6AI06</accession>
<dbReference type="Proteomes" id="UP000192932">
    <property type="component" value="Plasmid unnamed1"/>
</dbReference>